<evidence type="ECO:0000313" key="6">
    <source>
        <dbReference type="Proteomes" id="UP000186110"/>
    </source>
</evidence>
<keyword evidence="3" id="KW-0472">Membrane</keyword>
<feature type="domain" description="GGDEF" evidence="4">
    <location>
        <begin position="261"/>
        <end position="395"/>
    </location>
</feature>
<feature type="transmembrane region" description="Helical" evidence="3">
    <location>
        <begin position="36"/>
        <end position="54"/>
    </location>
</feature>
<dbReference type="AlphaFoldDB" id="A0A1P8KE63"/>
<dbReference type="SUPFAM" id="SSF55073">
    <property type="entry name" value="Nucleotide cyclase"/>
    <property type="match status" value="1"/>
</dbReference>
<dbReference type="EC" id="2.7.7.65" evidence="1"/>
<keyword evidence="6" id="KW-1185">Reference proteome</keyword>
<dbReference type="Pfam" id="PF00990">
    <property type="entry name" value="GGDEF"/>
    <property type="match status" value="1"/>
</dbReference>
<dbReference type="NCBIfam" id="TIGR00254">
    <property type="entry name" value="GGDEF"/>
    <property type="match status" value="1"/>
</dbReference>
<keyword evidence="3" id="KW-1133">Transmembrane helix</keyword>
<organism evidence="5 6">
    <name type="scientific">Rhodoferax saidenbachensis</name>
    <dbReference type="NCBI Taxonomy" id="1484693"/>
    <lineage>
        <taxon>Bacteria</taxon>
        <taxon>Pseudomonadati</taxon>
        <taxon>Pseudomonadota</taxon>
        <taxon>Betaproteobacteria</taxon>
        <taxon>Burkholderiales</taxon>
        <taxon>Comamonadaceae</taxon>
        <taxon>Rhodoferax</taxon>
    </lineage>
</organism>
<evidence type="ECO:0000256" key="3">
    <source>
        <dbReference type="SAM" id="Phobius"/>
    </source>
</evidence>
<dbReference type="GO" id="GO:0052621">
    <property type="term" value="F:diguanylate cyclase activity"/>
    <property type="evidence" value="ECO:0007669"/>
    <property type="project" value="UniProtKB-EC"/>
</dbReference>
<dbReference type="STRING" id="1484693.RS694_18525"/>
<dbReference type="GO" id="GO:0043709">
    <property type="term" value="P:cell adhesion involved in single-species biofilm formation"/>
    <property type="evidence" value="ECO:0007669"/>
    <property type="project" value="TreeGrafter"/>
</dbReference>
<dbReference type="EMBL" id="CP019239">
    <property type="protein sequence ID" value="APW44320.1"/>
    <property type="molecule type" value="Genomic_DNA"/>
</dbReference>
<gene>
    <name evidence="5" type="ORF">RS694_18525</name>
</gene>
<feature type="transmembrane region" description="Helical" evidence="3">
    <location>
        <begin position="136"/>
        <end position="164"/>
    </location>
</feature>
<sequence length="403" mass="44033">MSDAFSRLRAWFRAALLDSAHIQPEATAESIRRFRIFMTLGILANIAYLSYFWWLAPAAATPLQQRYGNTIGLIHAVNAAGLVVCWLCCHHLLRKAAMPPVQARLLQVLIAAWVMAFGISLSVADQWVGSNTTNYVMLSLIVAMLALLRPVAAALLFAVAYLALYHAMTLTQNDKAMLDMARSHSFTGTVMSLVASVVMWRQYVSAALLRRQLTESNASLEKKQEELSYLATHDALTGLRNRRAFLLEAEHELNRALRYPSETGILIADLDHFKRVNDRYGHPAGDAVLRHFADLLKAQLRDSDIAARLGGEEFIVLLPGTGTAGTAVVAEKIRRAIEAAPVAHADQHIAITVSIGVSSLPAHDNSAIDTLYGRADQALYAAKAEGRNRVVHAEAAPSHPASA</sequence>
<comment type="catalytic activity">
    <reaction evidence="2">
        <text>2 GTP = 3',3'-c-di-GMP + 2 diphosphate</text>
        <dbReference type="Rhea" id="RHEA:24898"/>
        <dbReference type="ChEBI" id="CHEBI:33019"/>
        <dbReference type="ChEBI" id="CHEBI:37565"/>
        <dbReference type="ChEBI" id="CHEBI:58805"/>
        <dbReference type="EC" id="2.7.7.65"/>
    </reaction>
</comment>
<dbReference type="RefSeq" id="WP_051391747.1">
    <property type="nucleotide sequence ID" value="NZ_CP019239.1"/>
</dbReference>
<dbReference type="eggNOG" id="COG3706">
    <property type="taxonomic scope" value="Bacteria"/>
</dbReference>
<dbReference type="CDD" id="cd01949">
    <property type="entry name" value="GGDEF"/>
    <property type="match status" value="1"/>
</dbReference>
<feature type="transmembrane region" description="Helical" evidence="3">
    <location>
        <begin position="105"/>
        <end position="124"/>
    </location>
</feature>
<dbReference type="InterPro" id="IPR000160">
    <property type="entry name" value="GGDEF_dom"/>
</dbReference>
<dbReference type="KEGG" id="rsb:RS694_18525"/>
<feature type="transmembrane region" description="Helical" evidence="3">
    <location>
        <begin position="185"/>
        <end position="203"/>
    </location>
</feature>
<dbReference type="GO" id="GO:0005886">
    <property type="term" value="C:plasma membrane"/>
    <property type="evidence" value="ECO:0007669"/>
    <property type="project" value="TreeGrafter"/>
</dbReference>
<dbReference type="InterPro" id="IPR050469">
    <property type="entry name" value="Diguanylate_Cyclase"/>
</dbReference>
<evidence type="ECO:0000256" key="1">
    <source>
        <dbReference type="ARBA" id="ARBA00012528"/>
    </source>
</evidence>
<dbReference type="PANTHER" id="PTHR45138">
    <property type="entry name" value="REGULATORY COMPONENTS OF SENSORY TRANSDUCTION SYSTEM"/>
    <property type="match status" value="1"/>
</dbReference>
<dbReference type="PROSITE" id="PS50887">
    <property type="entry name" value="GGDEF"/>
    <property type="match status" value="1"/>
</dbReference>
<feature type="transmembrane region" description="Helical" evidence="3">
    <location>
        <begin position="74"/>
        <end position="93"/>
    </location>
</feature>
<keyword evidence="3" id="KW-0812">Transmembrane</keyword>
<dbReference type="Proteomes" id="UP000186110">
    <property type="component" value="Chromosome"/>
</dbReference>
<dbReference type="PANTHER" id="PTHR45138:SF9">
    <property type="entry name" value="DIGUANYLATE CYCLASE DGCM-RELATED"/>
    <property type="match status" value="1"/>
</dbReference>
<proteinExistence type="predicted"/>
<reference evidence="5 6" key="1">
    <citation type="submission" date="2017-01" db="EMBL/GenBank/DDBJ databases">
        <authorList>
            <person name="Mah S.A."/>
            <person name="Swanson W.J."/>
            <person name="Moy G.W."/>
            <person name="Vacquier V.D."/>
        </authorList>
    </citation>
    <scope>NUCLEOTIDE SEQUENCE [LARGE SCALE GENOMIC DNA]</scope>
    <source>
        <strain evidence="5 6">DSM 22694</strain>
    </source>
</reference>
<dbReference type="SMART" id="SM00267">
    <property type="entry name" value="GGDEF"/>
    <property type="match status" value="1"/>
</dbReference>
<dbReference type="FunFam" id="3.30.70.270:FF:000001">
    <property type="entry name" value="Diguanylate cyclase domain protein"/>
    <property type="match status" value="1"/>
</dbReference>
<dbReference type="InterPro" id="IPR043128">
    <property type="entry name" value="Rev_trsase/Diguanyl_cyclase"/>
</dbReference>
<evidence type="ECO:0000313" key="5">
    <source>
        <dbReference type="EMBL" id="APW44320.1"/>
    </source>
</evidence>
<protein>
    <recommendedName>
        <fullName evidence="1">diguanylate cyclase</fullName>
        <ecNumber evidence="1">2.7.7.65</ecNumber>
    </recommendedName>
</protein>
<evidence type="ECO:0000259" key="4">
    <source>
        <dbReference type="PROSITE" id="PS50887"/>
    </source>
</evidence>
<dbReference type="GO" id="GO:1902201">
    <property type="term" value="P:negative regulation of bacterial-type flagellum-dependent cell motility"/>
    <property type="evidence" value="ECO:0007669"/>
    <property type="project" value="TreeGrafter"/>
</dbReference>
<evidence type="ECO:0000256" key="2">
    <source>
        <dbReference type="ARBA" id="ARBA00034247"/>
    </source>
</evidence>
<accession>A0A1P8KE63</accession>
<dbReference type="Gene3D" id="3.30.70.270">
    <property type="match status" value="1"/>
</dbReference>
<name>A0A1P8KE63_9BURK</name>
<dbReference type="InterPro" id="IPR029787">
    <property type="entry name" value="Nucleotide_cyclase"/>
</dbReference>